<comment type="caution">
    <text evidence="2">The sequence shown here is derived from an EMBL/GenBank/DDBJ whole genome shotgun (WGS) entry which is preliminary data.</text>
</comment>
<dbReference type="PANTHER" id="PTHR34605">
    <property type="entry name" value="PHAGE_INTEGRASE DOMAIN-CONTAINING PROTEIN"/>
    <property type="match status" value="1"/>
</dbReference>
<proteinExistence type="predicted"/>
<evidence type="ECO:0000313" key="2">
    <source>
        <dbReference type="EMBL" id="CAH3137234.1"/>
    </source>
</evidence>
<keyword evidence="3" id="KW-1185">Reference proteome</keyword>
<dbReference type="Gene3D" id="1.10.150.130">
    <property type="match status" value="1"/>
</dbReference>
<sequence>MKRILNESLSDIKRAISESADFHLREIKKLKFEEPRRFKKKANEDQYGFNSKLSDVLTEAKSSCSSQQLDKVSPNNGSALKEREFVSEAICNFISNKCLEVLDHPPVIVNPLSVSLQSSGKKRLILDLRHLMFWNQNVDCLNCRSPWLPPSIPAKFVYSDASVHACGSFIQNENKVFHQNWSPAERKKSSTRRELKTVELVLISFAPSLHSMQIAWFTDNANRVVIVLCDISRLQTTILSARAPATVSMYDRAFRRWKEFALSKHELSYLPANPMHVAVYLQYVLESTRSSSSVDTAFYSIKWAHESAGLVSPTDNPLVNRVRKAAKRILGAKRCHRKEPLSIEIIKDIISAADLSNTLQLRNICLYFLCYAVFLDRRRSPVLDEIILRFMMAI</sequence>
<keyword evidence="1" id="KW-0238">DNA-binding</keyword>
<dbReference type="PANTHER" id="PTHR34605:SF6">
    <property type="entry name" value="TYR RECOMBINASE DOMAIN-CONTAINING PROTEIN"/>
    <property type="match status" value="1"/>
</dbReference>
<protein>
    <submittedName>
        <fullName evidence="2">Uncharacterized protein</fullName>
    </submittedName>
</protein>
<accession>A0ABN8P805</accession>
<dbReference type="InterPro" id="IPR010998">
    <property type="entry name" value="Integrase_recombinase_N"/>
</dbReference>
<gene>
    <name evidence="2" type="ORF">PLOB_00038895</name>
</gene>
<organism evidence="2 3">
    <name type="scientific">Porites lobata</name>
    <dbReference type="NCBI Taxonomy" id="104759"/>
    <lineage>
        <taxon>Eukaryota</taxon>
        <taxon>Metazoa</taxon>
        <taxon>Cnidaria</taxon>
        <taxon>Anthozoa</taxon>
        <taxon>Hexacorallia</taxon>
        <taxon>Scleractinia</taxon>
        <taxon>Fungiina</taxon>
        <taxon>Poritidae</taxon>
        <taxon>Porites</taxon>
    </lineage>
</organism>
<evidence type="ECO:0000256" key="1">
    <source>
        <dbReference type="ARBA" id="ARBA00023125"/>
    </source>
</evidence>
<dbReference type="SUPFAM" id="SSF47823">
    <property type="entry name" value="lambda integrase-like, N-terminal domain"/>
    <property type="match status" value="1"/>
</dbReference>
<name>A0ABN8P805_9CNID</name>
<dbReference type="EMBL" id="CALNXK010000059">
    <property type="protein sequence ID" value="CAH3137234.1"/>
    <property type="molecule type" value="Genomic_DNA"/>
</dbReference>
<dbReference type="InterPro" id="IPR052925">
    <property type="entry name" value="Phage_Integrase-like_Recomb"/>
</dbReference>
<evidence type="ECO:0000313" key="3">
    <source>
        <dbReference type="Proteomes" id="UP001159405"/>
    </source>
</evidence>
<dbReference type="Proteomes" id="UP001159405">
    <property type="component" value="Unassembled WGS sequence"/>
</dbReference>
<reference evidence="2 3" key="1">
    <citation type="submission" date="2022-05" db="EMBL/GenBank/DDBJ databases">
        <authorList>
            <consortium name="Genoscope - CEA"/>
            <person name="William W."/>
        </authorList>
    </citation>
    <scope>NUCLEOTIDE SEQUENCE [LARGE SCALE GENOMIC DNA]</scope>
</reference>